<dbReference type="Proteomes" id="UP000003856">
    <property type="component" value="Unassembled WGS sequence"/>
</dbReference>
<dbReference type="EMBL" id="ACQT01000003">
    <property type="protein sequence ID" value="EER62179.1"/>
    <property type="molecule type" value="Genomic_DNA"/>
</dbReference>
<organism evidence="2 3">
    <name type="scientific">Acidovorax delafieldii 2AN</name>
    <dbReference type="NCBI Taxonomy" id="573060"/>
    <lineage>
        <taxon>Bacteria</taxon>
        <taxon>Pseudomonadati</taxon>
        <taxon>Pseudomonadota</taxon>
        <taxon>Betaproteobacteria</taxon>
        <taxon>Burkholderiales</taxon>
        <taxon>Comamonadaceae</taxon>
        <taxon>Acidovorax</taxon>
    </lineage>
</organism>
<reference evidence="2 3" key="1">
    <citation type="submission" date="2009-05" db="EMBL/GenBank/DDBJ databases">
        <title>The draft genome of Acidovorax delafieldii 2AN.</title>
        <authorList>
            <consortium name="US DOE Joint Genome Institute (JGI-PGF)"/>
            <person name="Lucas S."/>
            <person name="Copeland A."/>
            <person name="Lapidus A."/>
            <person name="Glavina del Rio T."/>
            <person name="Tice H."/>
            <person name="Bruce D."/>
            <person name="Goodwin L."/>
            <person name="Pitluck S."/>
            <person name="Larimer F."/>
            <person name="Land M.L."/>
            <person name="Hauser L."/>
            <person name="Shelobolina E.S."/>
            <person name="Picardal F."/>
            <person name="Roden E."/>
            <person name="Emerson D."/>
        </authorList>
    </citation>
    <scope>NUCLEOTIDE SEQUENCE [LARGE SCALE GENOMIC DNA]</scope>
    <source>
        <strain evidence="2 3">2AN</strain>
    </source>
</reference>
<keyword evidence="3" id="KW-1185">Reference proteome</keyword>
<gene>
    <name evidence="2" type="ORF">AcdelDRAFT_0301</name>
</gene>
<evidence type="ECO:0000259" key="1">
    <source>
        <dbReference type="Pfam" id="PF13643"/>
    </source>
</evidence>
<dbReference type="InterPro" id="IPR025285">
    <property type="entry name" value="DUF4145"/>
</dbReference>
<dbReference type="PATRIC" id="fig|573060.9.peg.4972"/>
<feature type="domain" description="DUF4145" evidence="1">
    <location>
        <begin position="224"/>
        <end position="310"/>
    </location>
</feature>
<evidence type="ECO:0000313" key="3">
    <source>
        <dbReference type="Proteomes" id="UP000003856"/>
    </source>
</evidence>
<accession>C5T071</accession>
<protein>
    <recommendedName>
        <fullName evidence="1">DUF4145 domain-containing protein</fullName>
    </recommendedName>
</protein>
<dbReference type="Pfam" id="PF13643">
    <property type="entry name" value="DUF4145"/>
    <property type="match status" value="1"/>
</dbReference>
<dbReference type="AlphaFoldDB" id="C5T071"/>
<name>C5T071_ACIDE</name>
<proteinExistence type="predicted"/>
<sequence>MRAETNSEQTLNGEATALLSILLDEALQQGGSTDASTFRAHHYDKIDAIEWLEAQNHIKRVNERYIVTASAIAILETATARHLLANAERIYSRVREHYQATQAQKVDVEVLAREANVPLNEARTALSFMLDMTLWCGGWSTNLADPGAYIVPAEGVLKYPTFVAIIDQVRAWRSPHRATASMGLVNTILAAPEDIAAASEAQHEIPRPDWLPSLQEPLREVMDEVYRGVNLDLRAISAMGIRAVIDMVLVDLVGDVGGFEKKLNQMVAKGLLTEMSRTHTLAAIEAGNAAAHRGHIPDRVDVLTLLKICENLLYERLIMPAQARRLRSNTPARTKP</sequence>
<comment type="caution">
    <text evidence="2">The sequence shown here is derived from an EMBL/GenBank/DDBJ whole genome shotgun (WGS) entry which is preliminary data.</text>
</comment>
<evidence type="ECO:0000313" key="2">
    <source>
        <dbReference type="EMBL" id="EER62179.1"/>
    </source>
</evidence>